<dbReference type="AlphaFoldDB" id="A0A1D8TQH4"/>
<dbReference type="Proteomes" id="UP000177870">
    <property type="component" value="Chromosome"/>
</dbReference>
<dbReference type="EMBL" id="CP017599">
    <property type="protein sequence ID" value="AOW99866.1"/>
    <property type="molecule type" value="Genomic_DNA"/>
</dbReference>
<protein>
    <recommendedName>
        <fullName evidence="3">DUF928 domain-containing protein</fullName>
    </recommendedName>
</protein>
<name>A0A1D8TQH4_9CYAN</name>
<dbReference type="KEGG" id="mpro:BJP34_10745"/>
<dbReference type="OrthoDB" id="468489at2"/>
<sequence>MYRLIRVFYLLLITGTISISFPTSSVSIAASFTSQGNQVAKGVSQTKQETQSVWAKIRDIFRRKKDEAGTHGEFCSISPNIAAYRTWSDQPLFAWEGSVNIIQVRSSRYGKALWSYQVNDNQTSVIYNADGKGQPLQRGKEYYYWVEYNTTDNNGQLITDTETIPFQVMGGKAYRMIQAELPAEKFRDQHASYFADHDLFLDVVRVISVFGDLNSSQTNTEELYQEFCE</sequence>
<reference evidence="2" key="1">
    <citation type="submission" date="2016-10" db="EMBL/GenBank/DDBJ databases">
        <title>Comparative genomics uncovers the prolific and rare metabolic potential of the cyanobacterial genus Moorea.</title>
        <authorList>
            <person name="Leao T."/>
            <person name="Castelao G."/>
            <person name="Korobeynikov A."/>
            <person name="Monroe E.A."/>
            <person name="Podell S."/>
            <person name="Glukhov E."/>
            <person name="Allen E."/>
            <person name="Gerwick W.H."/>
            <person name="Gerwick L."/>
        </authorList>
    </citation>
    <scope>NUCLEOTIDE SEQUENCE [LARGE SCALE GENOMIC DNA]</scope>
    <source>
        <strain evidence="2">PAL-8-15-08-1</strain>
    </source>
</reference>
<evidence type="ECO:0000313" key="2">
    <source>
        <dbReference type="Proteomes" id="UP000177870"/>
    </source>
</evidence>
<accession>A0A1D8TQH4</accession>
<organism evidence="1 2">
    <name type="scientific">Moorena producens PAL-8-15-08-1</name>
    <dbReference type="NCBI Taxonomy" id="1458985"/>
    <lineage>
        <taxon>Bacteria</taxon>
        <taxon>Bacillati</taxon>
        <taxon>Cyanobacteriota</taxon>
        <taxon>Cyanophyceae</taxon>
        <taxon>Coleofasciculales</taxon>
        <taxon>Coleofasciculaceae</taxon>
        <taxon>Moorena</taxon>
    </lineage>
</organism>
<evidence type="ECO:0008006" key="3">
    <source>
        <dbReference type="Google" id="ProtNLM"/>
    </source>
</evidence>
<dbReference type="RefSeq" id="WP_070392340.1">
    <property type="nucleotide sequence ID" value="NZ_CP017599.1"/>
</dbReference>
<gene>
    <name evidence="1" type="ORF">BJP34_10745</name>
</gene>
<proteinExistence type="predicted"/>
<evidence type="ECO:0000313" key="1">
    <source>
        <dbReference type="EMBL" id="AOW99866.1"/>
    </source>
</evidence>